<evidence type="ECO:0000313" key="1">
    <source>
        <dbReference type="EMBL" id="MBB5371980.1"/>
    </source>
</evidence>
<dbReference type="AlphaFoldDB" id="A0A840VKF2"/>
<dbReference type="Gene3D" id="3.40.50.1820">
    <property type="entry name" value="alpha/beta hydrolase"/>
    <property type="match status" value="1"/>
</dbReference>
<dbReference type="InterPro" id="IPR029058">
    <property type="entry name" value="AB_hydrolase_fold"/>
</dbReference>
<accession>A0A840VKF2</accession>
<dbReference type="EMBL" id="JACHFJ010000001">
    <property type="protein sequence ID" value="MBB5371980.1"/>
    <property type="molecule type" value="Genomic_DNA"/>
</dbReference>
<organism evidence="1 2">
    <name type="scientific">Acidocella aromatica</name>
    <dbReference type="NCBI Taxonomy" id="1303579"/>
    <lineage>
        <taxon>Bacteria</taxon>
        <taxon>Pseudomonadati</taxon>
        <taxon>Pseudomonadota</taxon>
        <taxon>Alphaproteobacteria</taxon>
        <taxon>Acetobacterales</taxon>
        <taxon>Acidocellaceae</taxon>
        <taxon>Acidocella</taxon>
    </lineage>
</organism>
<sequence length="207" mass="22303">MKPLLLLVHGWGFDASFWDGLRACFTPEDTLAWDLGFFGQPAQPAPPPGRKVLAVGHSLGLLWLLHQRPLGWDGLAGINGFTRFAKAGDFPAGISPRVLERMLSRLATAPAEVVSEFRARQGCTAPLPGMPNAEALAAGLQALAGWDARPALVDAALCGQQDMLVSAAMSKDCFPEDRIIWHEGGHLLPLDAPDWCASQLYGLLERL</sequence>
<comment type="caution">
    <text evidence="1">The sequence shown here is derived from an EMBL/GenBank/DDBJ whole genome shotgun (WGS) entry which is preliminary data.</text>
</comment>
<dbReference type="SUPFAM" id="SSF53474">
    <property type="entry name" value="alpha/beta-Hydrolases"/>
    <property type="match status" value="1"/>
</dbReference>
<keyword evidence="2" id="KW-1185">Reference proteome</keyword>
<gene>
    <name evidence="1" type="ORF">HNP71_000204</name>
</gene>
<protein>
    <submittedName>
        <fullName evidence="1">Pimeloyl-ACP methyl ester carboxylesterase</fullName>
    </submittedName>
</protein>
<proteinExistence type="predicted"/>
<reference evidence="1 2" key="1">
    <citation type="submission" date="2020-08" db="EMBL/GenBank/DDBJ databases">
        <title>Genomic Encyclopedia of Type Strains, Phase IV (KMG-IV): sequencing the most valuable type-strain genomes for metagenomic binning, comparative biology and taxonomic classification.</title>
        <authorList>
            <person name="Goeker M."/>
        </authorList>
    </citation>
    <scope>NUCLEOTIDE SEQUENCE [LARGE SCALE GENOMIC DNA]</scope>
    <source>
        <strain evidence="1 2">DSM 27026</strain>
    </source>
</reference>
<evidence type="ECO:0000313" key="2">
    <source>
        <dbReference type="Proteomes" id="UP000553706"/>
    </source>
</evidence>
<name>A0A840VKF2_9PROT</name>
<dbReference type="Proteomes" id="UP000553706">
    <property type="component" value="Unassembled WGS sequence"/>
</dbReference>
<dbReference type="RefSeq" id="WP_183264986.1">
    <property type="nucleotide sequence ID" value="NZ_JACHFJ010000001.1"/>
</dbReference>